<gene>
    <name evidence="7" type="ORF">GCM10023205_29590</name>
</gene>
<evidence type="ECO:0000256" key="2">
    <source>
        <dbReference type="ARBA" id="ARBA00009840"/>
    </source>
</evidence>
<comment type="similarity">
    <text evidence="2">Belongs to the RmuC family.</text>
</comment>
<protein>
    <submittedName>
        <fullName evidence="7">DNA recombination protein RmuC</fullName>
    </submittedName>
</protein>
<evidence type="ECO:0000313" key="7">
    <source>
        <dbReference type="EMBL" id="GAA4963732.1"/>
    </source>
</evidence>
<keyword evidence="3 5" id="KW-0175">Coiled coil</keyword>
<dbReference type="Proteomes" id="UP001500466">
    <property type="component" value="Unassembled WGS sequence"/>
</dbReference>
<proteinExistence type="inferred from homology"/>
<dbReference type="PANTHER" id="PTHR30563:SF0">
    <property type="entry name" value="DNA RECOMBINATION PROTEIN RMUC"/>
    <property type="match status" value="1"/>
</dbReference>
<feature type="compositionally biased region" description="Basic and acidic residues" evidence="6">
    <location>
        <begin position="397"/>
        <end position="409"/>
    </location>
</feature>
<keyword evidence="8" id="KW-1185">Reference proteome</keyword>
<feature type="compositionally biased region" description="Basic and acidic residues" evidence="6">
    <location>
        <begin position="435"/>
        <end position="450"/>
    </location>
</feature>
<dbReference type="RefSeq" id="WP_345675904.1">
    <property type="nucleotide sequence ID" value="NZ_BAABHS010000009.1"/>
</dbReference>
<feature type="region of interest" description="Disordered" evidence="6">
    <location>
        <begin position="397"/>
        <end position="472"/>
    </location>
</feature>
<accession>A0ABP9H8B7</accession>
<feature type="coiled-coil region" evidence="5">
    <location>
        <begin position="94"/>
        <end position="132"/>
    </location>
</feature>
<comment type="caution">
    <text evidence="7">The sequence shown here is derived from an EMBL/GenBank/DDBJ whole genome shotgun (WGS) entry which is preliminary data.</text>
</comment>
<dbReference type="EMBL" id="BAABHS010000009">
    <property type="protein sequence ID" value="GAA4963732.1"/>
    <property type="molecule type" value="Genomic_DNA"/>
</dbReference>
<comment type="function">
    <text evidence="1">Involved in DNA recombination.</text>
</comment>
<dbReference type="PANTHER" id="PTHR30563">
    <property type="entry name" value="DNA RECOMBINATION PROTEIN RMUC"/>
    <property type="match status" value="1"/>
</dbReference>
<organism evidence="7 8">
    <name type="scientific">Yinghuangia aomiensis</name>
    <dbReference type="NCBI Taxonomy" id="676205"/>
    <lineage>
        <taxon>Bacteria</taxon>
        <taxon>Bacillati</taxon>
        <taxon>Actinomycetota</taxon>
        <taxon>Actinomycetes</taxon>
        <taxon>Kitasatosporales</taxon>
        <taxon>Streptomycetaceae</taxon>
        <taxon>Yinghuangia</taxon>
    </lineage>
</organism>
<evidence type="ECO:0000313" key="8">
    <source>
        <dbReference type="Proteomes" id="UP001500466"/>
    </source>
</evidence>
<dbReference type="Pfam" id="PF02646">
    <property type="entry name" value="RmuC"/>
    <property type="match status" value="1"/>
</dbReference>
<evidence type="ECO:0000256" key="3">
    <source>
        <dbReference type="ARBA" id="ARBA00023054"/>
    </source>
</evidence>
<evidence type="ECO:0000256" key="1">
    <source>
        <dbReference type="ARBA" id="ARBA00003416"/>
    </source>
</evidence>
<sequence length="472" mass="50642">MDVTAVLLLLIGLAVGALLGVLWSRGQSSARIARLEAERASALDAADLAERAQEQLGERFKALSADALARSNAQFLELADHRFRIAGDPIRETLDKLDGRLGELERARAAAQAALTRQIDDVRNAGEQLRRETASLVTALRRPDVRGRWGEMHLRRAVEVAGLVERCDFDTQASVSTDDGVFRPDMVVHLAGGKHVVVDAKVPLAAFLDAAETGDDAVRTERLTAHARQLRTHVDQLGGKAYWQKIQPTPEFVVLFVPGEAFLAQALEQEPGLLEYAASRKVVLATPTTLIALLRTVAYAWSQDALADGAREVFELGRELYDRLGNLGEHLDRLGRSLTGAVGAYNRTVGSLEARVLVSARRMRDLKLVEDDLTSPGQVETTARALSAPELVASADEGNRLRSLPRIEEAAFPAVTRSEGADRGGGGDGNGPPEHGARADGTGHADRNAGRDPNGGEQGQSDGPVRLGEGIG</sequence>
<evidence type="ECO:0000256" key="4">
    <source>
        <dbReference type="ARBA" id="ARBA00023172"/>
    </source>
</evidence>
<name>A0ABP9H8B7_9ACTN</name>
<evidence type="ECO:0000256" key="5">
    <source>
        <dbReference type="SAM" id="Coils"/>
    </source>
</evidence>
<reference evidence="8" key="1">
    <citation type="journal article" date="2019" name="Int. J. Syst. Evol. Microbiol.">
        <title>The Global Catalogue of Microorganisms (GCM) 10K type strain sequencing project: providing services to taxonomists for standard genome sequencing and annotation.</title>
        <authorList>
            <consortium name="The Broad Institute Genomics Platform"/>
            <consortium name="The Broad Institute Genome Sequencing Center for Infectious Disease"/>
            <person name="Wu L."/>
            <person name="Ma J."/>
        </authorList>
    </citation>
    <scope>NUCLEOTIDE SEQUENCE [LARGE SCALE GENOMIC DNA]</scope>
    <source>
        <strain evidence="8">JCM 17986</strain>
    </source>
</reference>
<keyword evidence="4" id="KW-0233">DNA recombination</keyword>
<dbReference type="InterPro" id="IPR003798">
    <property type="entry name" value="DNA_recombination_RmuC"/>
</dbReference>
<evidence type="ECO:0000256" key="6">
    <source>
        <dbReference type="SAM" id="MobiDB-lite"/>
    </source>
</evidence>